<gene>
    <name evidence="1" type="ORF">LX87_05190</name>
</gene>
<name>A0A327WNW2_LARAB</name>
<comment type="caution">
    <text evidence="1">The sequence shown here is derived from an EMBL/GenBank/DDBJ whole genome shotgun (WGS) entry which is preliminary data.</text>
</comment>
<organism evidence="1 2">
    <name type="scientific">Larkinella arboricola</name>
    <dbReference type="NCBI Taxonomy" id="643671"/>
    <lineage>
        <taxon>Bacteria</taxon>
        <taxon>Pseudomonadati</taxon>
        <taxon>Bacteroidota</taxon>
        <taxon>Cytophagia</taxon>
        <taxon>Cytophagales</taxon>
        <taxon>Spirosomataceae</taxon>
        <taxon>Larkinella</taxon>
    </lineage>
</organism>
<evidence type="ECO:0000313" key="2">
    <source>
        <dbReference type="Proteomes" id="UP000248790"/>
    </source>
</evidence>
<keyword evidence="2" id="KW-1185">Reference proteome</keyword>
<evidence type="ECO:0000313" key="1">
    <source>
        <dbReference type="EMBL" id="RAJ92222.1"/>
    </source>
</evidence>
<dbReference type="RefSeq" id="WP_146624560.1">
    <property type="nucleotide sequence ID" value="NZ_QLMC01000008.1"/>
</dbReference>
<protein>
    <submittedName>
        <fullName evidence="1">Uncharacterized protein</fullName>
    </submittedName>
</protein>
<dbReference type="EMBL" id="QLMC01000008">
    <property type="protein sequence ID" value="RAJ92222.1"/>
    <property type="molecule type" value="Genomic_DNA"/>
</dbReference>
<dbReference type="Proteomes" id="UP000248790">
    <property type="component" value="Unassembled WGS sequence"/>
</dbReference>
<sequence length="157" mass="18569">MNLIIMGPGLDLSIAYQLALMAPEPEYQLILIHPEPKLDPYLDHLMDQTPNLILVLPKPMEPESIPSLDQLVKEFREQMPPRLDLNLDLEQWMKQRQADLLMDPRPIPNFPPIRIRLHRVPIRKRIRPMIRNQLKNGTRKKIGRPEFAPRLRRNWIS</sequence>
<reference evidence="1 2" key="1">
    <citation type="submission" date="2018-06" db="EMBL/GenBank/DDBJ databases">
        <title>Genomic Encyclopedia of Archaeal and Bacterial Type Strains, Phase II (KMG-II): from individual species to whole genera.</title>
        <authorList>
            <person name="Goeker M."/>
        </authorList>
    </citation>
    <scope>NUCLEOTIDE SEQUENCE [LARGE SCALE GENOMIC DNA]</scope>
    <source>
        <strain evidence="1 2">DSM 21851</strain>
    </source>
</reference>
<dbReference type="AlphaFoldDB" id="A0A327WNW2"/>
<accession>A0A327WNW2</accession>
<proteinExistence type="predicted"/>